<proteinExistence type="predicted"/>
<accession>A0A6G1GGB5</accession>
<organism evidence="2">
    <name type="scientific">Eremomyces bilateralis CBS 781.70</name>
    <dbReference type="NCBI Taxonomy" id="1392243"/>
    <lineage>
        <taxon>Eukaryota</taxon>
        <taxon>Fungi</taxon>
        <taxon>Dikarya</taxon>
        <taxon>Ascomycota</taxon>
        <taxon>Pezizomycotina</taxon>
        <taxon>Dothideomycetes</taxon>
        <taxon>Dothideomycetes incertae sedis</taxon>
        <taxon>Eremomycetales</taxon>
        <taxon>Eremomycetaceae</taxon>
        <taxon>Eremomyces</taxon>
    </lineage>
</organism>
<reference evidence="2 4" key="1">
    <citation type="submission" date="2020-01" db="EMBL/GenBank/DDBJ databases">
        <authorList>
            <consortium name="DOE Joint Genome Institute"/>
            <person name="Haridas S."/>
            <person name="Albert R."/>
            <person name="Binder M."/>
            <person name="Bloem J."/>
            <person name="Labutti K."/>
            <person name="Salamov A."/>
            <person name="Andreopoulos B."/>
            <person name="Baker S.E."/>
            <person name="Barry K."/>
            <person name="Bills G."/>
            <person name="Bluhm B.H."/>
            <person name="Cannon C."/>
            <person name="Castanera R."/>
            <person name="Culley D.E."/>
            <person name="Daum C."/>
            <person name="Ezra D."/>
            <person name="Gonzalez J.B."/>
            <person name="Henrissat B."/>
            <person name="Kuo A."/>
            <person name="Liang C."/>
            <person name="Lipzen A."/>
            <person name="Lutzoni F."/>
            <person name="Magnuson J."/>
            <person name="Mondo S."/>
            <person name="Nolan M."/>
            <person name="Ohm R."/>
            <person name="Pangilinan J."/>
            <person name="Park H.-J."/>
            <person name="Ramirez L."/>
            <person name="Alfaro M."/>
            <person name="Sun H."/>
            <person name="Tritt A."/>
            <person name="Yoshinaga Y."/>
            <person name="Zwiers L.-H."/>
            <person name="Turgeon B.G."/>
            <person name="Goodwin S.B."/>
            <person name="Spatafora J.W."/>
            <person name="Crous P.W."/>
            <person name="Grigoriev I.V."/>
        </authorList>
    </citation>
    <scope>NUCLEOTIDE SEQUENCE</scope>
    <source>
        <strain evidence="2 4">CBS 781.70</strain>
    </source>
</reference>
<feature type="compositionally biased region" description="Acidic residues" evidence="1">
    <location>
        <begin position="58"/>
        <end position="74"/>
    </location>
</feature>
<reference evidence="4" key="3">
    <citation type="submission" date="2025-04" db="UniProtKB">
        <authorList>
            <consortium name="RefSeq"/>
        </authorList>
    </citation>
    <scope>IDENTIFICATION</scope>
    <source>
        <strain evidence="4">CBS 781.70</strain>
    </source>
</reference>
<evidence type="ECO:0000313" key="3">
    <source>
        <dbReference type="Proteomes" id="UP000504638"/>
    </source>
</evidence>
<dbReference type="RefSeq" id="XP_033538582.1">
    <property type="nucleotide sequence ID" value="XM_033680700.1"/>
</dbReference>
<reference evidence="4" key="2">
    <citation type="submission" date="2020-04" db="EMBL/GenBank/DDBJ databases">
        <authorList>
            <consortium name="NCBI Genome Project"/>
        </authorList>
    </citation>
    <scope>NUCLEOTIDE SEQUENCE</scope>
    <source>
        <strain evidence="4">CBS 781.70</strain>
    </source>
</reference>
<dbReference type="Proteomes" id="UP000504638">
    <property type="component" value="Unplaced"/>
</dbReference>
<dbReference type="GeneID" id="54421270"/>
<sequence>MAEPPQAIWDGVLGVFVYWMAEEGMFAAPDGTRYPKEPNERYEYSEEYRYWLRIRSNDEDEEESEEDEGEEEGSEMTPQAHGRVDSGTAERTLKLHQIPVLNMGLPLTSIPRNSSNLYRGTSDDLAYIQCLST</sequence>
<evidence type="ECO:0000313" key="4">
    <source>
        <dbReference type="RefSeq" id="XP_033538582.1"/>
    </source>
</evidence>
<protein>
    <submittedName>
        <fullName evidence="2 4">Uncharacterized protein</fullName>
    </submittedName>
</protein>
<feature type="region of interest" description="Disordered" evidence="1">
    <location>
        <begin position="55"/>
        <end position="89"/>
    </location>
</feature>
<dbReference type="AlphaFoldDB" id="A0A6G1GGB5"/>
<evidence type="ECO:0000313" key="2">
    <source>
        <dbReference type="EMBL" id="KAF1816951.1"/>
    </source>
</evidence>
<dbReference type="EMBL" id="ML975149">
    <property type="protein sequence ID" value="KAF1816951.1"/>
    <property type="molecule type" value="Genomic_DNA"/>
</dbReference>
<keyword evidence="3" id="KW-1185">Reference proteome</keyword>
<gene>
    <name evidence="2 4" type="ORF">P152DRAFT_4666</name>
</gene>
<evidence type="ECO:0000256" key="1">
    <source>
        <dbReference type="SAM" id="MobiDB-lite"/>
    </source>
</evidence>
<name>A0A6G1GGB5_9PEZI</name>